<feature type="disulfide bond" evidence="18">
    <location>
        <begin position="1825"/>
        <end position="1837"/>
    </location>
</feature>
<feature type="disulfide bond" evidence="18">
    <location>
        <begin position="1832"/>
        <end position="1850"/>
    </location>
</feature>
<dbReference type="PROSITE" id="PS50068">
    <property type="entry name" value="LDLRA_2"/>
    <property type="match status" value="24"/>
</dbReference>
<feature type="domain" description="Ig-like" evidence="24">
    <location>
        <begin position="1989"/>
        <end position="2075"/>
    </location>
</feature>
<dbReference type="SMART" id="SM00180">
    <property type="entry name" value="EGF_Lam"/>
    <property type="match status" value="7"/>
</dbReference>
<evidence type="ECO:0000256" key="6">
    <source>
        <dbReference type="ARBA" id="ARBA00022729"/>
    </source>
</evidence>
<feature type="disulfide bond" evidence="18">
    <location>
        <begin position="1439"/>
        <end position="1451"/>
    </location>
</feature>
<dbReference type="InterPro" id="IPR013151">
    <property type="entry name" value="Immunoglobulin_dom"/>
</dbReference>
<feature type="disulfide bond" evidence="16">
    <location>
        <begin position="4788"/>
        <end position="4797"/>
    </location>
</feature>
<dbReference type="GO" id="GO:0048513">
    <property type="term" value="P:animal organ development"/>
    <property type="evidence" value="ECO:0007669"/>
    <property type="project" value="UniProtKB-ARBA"/>
</dbReference>
<dbReference type="Gene3D" id="2.10.25.10">
    <property type="entry name" value="Laminin"/>
    <property type="match status" value="6"/>
</dbReference>
<feature type="disulfide bond" evidence="18">
    <location>
        <begin position="1561"/>
        <end position="1576"/>
    </location>
</feature>
<dbReference type="FunFam" id="2.10.25.10:FF:000033">
    <property type="entry name" value="Laminin subunit alpha 2"/>
    <property type="match status" value="1"/>
</dbReference>
<dbReference type="InterPro" id="IPR036055">
    <property type="entry name" value="LDL_receptor-like_sf"/>
</dbReference>
<feature type="domain" description="Ig-like" evidence="24">
    <location>
        <begin position="2209"/>
        <end position="2285"/>
    </location>
</feature>
<dbReference type="InterPro" id="IPR003598">
    <property type="entry name" value="Ig_sub2"/>
</dbReference>
<dbReference type="Gene3D" id="2.60.40.10">
    <property type="entry name" value="Immunoglobulins"/>
    <property type="match status" value="13"/>
</dbReference>
<feature type="disulfide bond" evidence="18">
    <location>
        <begin position="517"/>
        <end position="532"/>
    </location>
</feature>
<feature type="disulfide bond" evidence="18">
    <location>
        <begin position="462"/>
        <end position="474"/>
    </location>
</feature>
<feature type="compositionally biased region" description="Basic residues" evidence="20">
    <location>
        <begin position="1150"/>
        <end position="1168"/>
    </location>
</feature>
<evidence type="ECO:0000313" key="27">
    <source>
        <dbReference type="Proteomes" id="UP000667349"/>
    </source>
</evidence>
<feature type="domain" description="Ig-like" evidence="24">
    <location>
        <begin position="4374"/>
        <end position="4451"/>
    </location>
</feature>
<keyword evidence="4" id="KW-0272">Extracellular matrix</keyword>
<dbReference type="FunFam" id="4.10.400.10:FF:000034">
    <property type="entry name" value="Low-density lipoprotein receptor-related protein 2"/>
    <property type="match status" value="1"/>
</dbReference>
<dbReference type="Pfam" id="PF00053">
    <property type="entry name" value="EGF_laminin"/>
    <property type="match status" value="5"/>
</dbReference>
<dbReference type="InterPro" id="IPR001881">
    <property type="entry name" value="EGF-like_Ca-bd_dom"/>
</dbReference>
<feature type="disulfide bond" evidence="18">
    <location>
        <begin position="2109"/>
        <end position="2124"/>
    </location>
</feature>
<feature type="disulfide bond" evidence="18">
    <location>
        <begin position="1720"/>
        <end position="1735"/>
    </location>
</feature>
<dbReference type="SUPFAM" id="SSF48726">
    <property type="entry name" value="Immunoglobulin"/>
    <property type="match status" value="13"/>
</dbReference>
<feature type="domain" description="Laminin EGF-like" evidence="23">
    <location>
        <begin position="2998"/>
        <end position="3046"/>
    </location>
</feature>
<dbReference type="FunFam" id="4.10.400.10:FF:000044">
    <property type="entry name" value="Basement membrane-specific heparan sulfate proteoglycan core protein"/>
    <property type="match status" value="1"/>
</dbReference>
<feature type="disulfide bond" evidence="18">
    <location>
        <begin position="1617"/>
        <end position="1629"/>
    </location>
</feature>
<feature type="disulfide bond" evidence="18">
    <location>
        <begin position="430"/>
        <end position="448"/>
    </location>
</feature>
<evidence type="ECO:0000259" key="22">
    <source>
        <dbReference type="PROSITE" id="PS50026"/>
    </source>
</evidence>
<feature type="domain" description="Laminin IV type A" evidence="25">
    <location>
        <begin position="2724"/>
        <end position="2907"/>
    </location>
</feature>
<feature type="domain" description="Laminin G" evidence="21">
    <location>
        <begin position="5085"/>
        <end position="5263"/>
    </location>
</feature>
<dbReference type="SMART" id="SM00409">
    <property type="entry name" value="IG"/>
    <property type="match status" value="13"/>
</dbReference>
<feature type="disulfide bond" evidence="18">
    <location>
        <begin position="2090"/>
        <end position="2102"/>
    </location>
</feature>
<feature type="disulfide bond" evidence="18">
    <location>
        <begin position="1949"/>
        <end position="1967"/>
    </location>
</feature>
<proteinExistence type="predicted"/>
<feature type="domain" description="Laminin IV type A" evidence="25">
    <location>
        <begin position="3072"/>
        <end position="3251"/>
    </location>
</feature>
<accession>A0A836ENH5</accession>
<dbReference type="SMART" id="SM00282">
    <property type="entry name" value="LamG"/>
    <property type="match status" value="3"/>
</dbReference>
<dbReference type="SMART" id="SM00192">
    <property type="entry name" value="LDLa"/>
    <property type="match status" value="24"/>
</dbReference>
<dbReference type="InterPro" id="IPR007110">
    <property type="entry name" value="Ig-like_dom"/>
</dbReference>
<feature type="compositionally biased region" description="Polar residues" evidence="20">
    <location>
        <begin position="1066"/>
        <end position="1085"/>
    </location>
</feature>
<dbReference type="CDD" id="cd00055">
    <property type="entry name" value="EGF_Lam"/>
    <property type="match status" value="4"/>
</dbReference>
<evidence type="ECO:0000256" key="9">
    <source>
        <dbReference type="ARBA" id="ARBA00022989"/>
    </source>
</evidence>
<keyword evidence="27" id="KW-1185">Reference proteome</keyword>
<dbReference type="InterPro" id="IPR056863">
    <property type="entry name" value="LMN_ATRN_NET-like_EGF"/>
</dbReference>
<feature type="disulfide bond" evidence="17">
    <location>
        <begin position="5236"/>
        <end position="5263"/>
    </location>
</feature>
<feature type="disulfide bond" evidence="16">
    <location>
        <begin position="4731"/>
        <end position="4748"/>
    </location>
</feature>
<evidence type="ECO:0000259" key="25">
    <source>
        <dbReference type="PROSITE" id="PS51115"/>
    </source>
</evidence>
<feature type="disulfide bond" evidence="18">
    <location>
        <begin position="2136"/>
        <end position="2154"/>
    </location>
</feature>
<feature type="disulfide bond" evidence="18">
    <location>
        <begin position="614"/>
        <end position="626"/>
    </location>
</feature>
<feature type="disulfide bond" evidence="18">
    <location>
        <begin position="557"/>
        <end position="572"/>
    </location>
</feature>
<dbReference type="Proteomes" id="UP000667349">
    <property type="component" value="Unassembled WGS sequence"/>
</dbReference>
<feature type="disulfide bond" evidence="18">
    <location>
        <begin position="1795"/>
        <end position="1813"/>
    </location>
</feature>
<dbReference type="Pfam" id="PF00047">
    <property type="entry name" value="ig"/>
    <property type="match status" value="2"/>
</dbReference>
<feature type="disulfide bond" evidence="18">
    <location>
        <begin position="621"/>
        <end position="639"/>
    </location>
</feature>
<dbReference type="SMART" id="SM00408">
    <property type="entry name" value="IGc2"/>
    <property type="match status" value="13"/>
</dbReference>
<feature type="disulfide bond" evidence="18">
    <location>
        <begin position="423"/>
        <end position="435"/>
    </location>
</feature>
<dbReference type="InterPro" id="IPR000742">
    <property type="entry name" value="EGF"/>
</dbReference>
<dbReference type="FunFam" id="2.10.25.10:FF:000106">
    <property type="entry name" value="Heparan sulfate proteoglycan 2"/>
    <property type="match status" value="1"/>
</dbReference>
<feature type="disulfide bond" evidence="19">
    <location>
        <begin position="3017"/>
        <end position="3026"/>
    </location>
</feature>
<dbReference type="PROSITE" id="PS50027">
    <property type="entry name" value="EGF_LAM_2"/>
    <property type="match status" value="3"/>
</dbReference>
<dbReference type="Gene3D" id="4.10.400.10">
    <property type="entry name" value="Low-density Lipoprotein Receptor"/>
    <property type="match status" value="24"/>
</dbReference>
<protein>
    <submittedName>
        <fullName evidence="26">PGBM protein</fullName>
    </submittedName>
</protein>
<feature type="region of interest" description="Disordered" evidence="20">
    <location>
        <begin position="1118"/>
        <end position="1219"/>
    </location>
</feature>
<evidence type="ECO:0000259" key="21">
    <source>
        <dbReference type="PROSITE" id="PS50025"/>
    </source>
</evidence>
<feature type="disulfide bond" evidence="18">
    <location>
        <begin position="1654"/>
        <end position="1666"/>
    </location>
</feature>
<organism evidence="26 27">
    <name type="scientific">Acromyrmex insinuator</name>
    <dbReference type="NCBI Taxonomy" id="230686"/>
    <lineage>
        <taxon>Eukaryota</taxon>
        <taxon>Metazoa</taxon>
        <taxon>Ecdysozoa</taxon>
        <taxon>Arthropoda</taxon>
        <taxon>Hexapoda</taxon>
        <taxon>Insecta</taxon>
        <taxon>Pterygota</taxon>
        <taxon>Neoptera</taxon>
        <taxon>Endopterygota</taxon>
        <taxon>Hymenoptera</taxon>
        <taxon>Apocrita</taxon>
        <taxon>Aculeata</taxon>
        <taxon>Formicoidea</taxon>
        <taxon>Formicidae</taxon>
        <taxon>Myrmicinae</taxon>
        <taxon>Acromyrmex</taxon>
    </lineage>
</organism>
<feature type="disulfide bond" evidence="18">
    <location>
        <begin position="1895"/>
        <end position="1907"/>
    </location>
</feature>
<dbReference type="PROSITE" id="PS00022">
    <property type="entry name" value="EGF_1"/>
    <property type="match status" value="7"/>
</dbReference>
<feature type="domain" description="EGF-like" evidence="22">
    <location>
        <begin position="4724"/>
        <end position="4760"/>
    </location>
</feature>
<feature type="disulfide bond" evidence="18">
    <location>
        <begin position="498"/>
        <end position="510"/>
    </location>
</feature>
<dbReference type="CDD" id="cd00110">
    <property type="entry name" value="LamG"/>
    <property type="match status" value="3"/>
</dbReference>
<feature type="disulfide bond" evidence="18">
    <location>
        <begin position="1579"/>
        <end position="1591"/>
    </location>
</feature>
<feature type="disulfide bond" evidence="18">
    <location>
        <begin position="2129"/>
        <end position="2141"/>
    </location>
</feature>
<feature type="domain" description="Ig-like" evidence="24">
    <location>
        <begin position="4220"/>
        <end position="4304"/>
    </location>
</feature>
<feature type="domain" description="EGF-like" evidence="22">
    <location>
        <begin position="5005"/>
        <end position="5040"/>
    </location>
</feature>
<dbReference type="GO" id="GO:0005604">
    <property type="term" value="C:basement membrane"/>
    <property type="evidence" value="ECO:0007669"/>
    <property type="project" value="UniProtKB-SubCell"/>
</dbReference>
<dbReference type="PROSITE" id="PS00010">
    <property type="entry name" value="ASX_HYDROXYL"/>
    <property type="match status" value="2"/>
</dbReference>
<dbReference type="CDD" id="cd00112">
    <property type="entry name" value="LDLa"/>
    <property type="match status" value="24"/>
</dbReference>
<evidence type="ECO:0000256" key="19">
    <source>
        <dbReference type="PROSITE-ProRule" id="PRU00460"/>
    </source>
</evidence>
<feature type="non-terminal residue" evidence="26">
    <location>
        <position position="1"/>
    </location>
</feature>
<dbReference type="Pfam" id="PF00057">
    <property type="entry name" value="Ldl_recept_a"/>
    <property type="match status" value="21"/>
</dbReference>
<feature type="domain" description="Laminin G" evidence="21">
    <location>
        <begin position="4804"/>
        <end position="4979"/>
    </location>
</feature>
<feature type="disulfide bond" evidence="19">
    <location>
        <begin position="2960"/>
        <end position="2969"/>
    </location>
</feature>
<feature type="disulfide bond" evidence="18">
    <location>
        <begin position="1586"/>
        <end position="1604"/>
    </location>
</feature>
<evidence type="ECO:0000256" key="13">
    <source>
        <dbReference type="ARBA" id="ARBA00023180"/>
    </source>
</evidence>
<evidence type="ECO:0000256" key="2">
    <source>
        <dbReference type="ARBA" id="ARBA00004302"/>
    </source>
</evidence>
<feature type="domain" description="EGF-like" evidence="22">
    <location>
        <begin position="4762"/>
        <end position="4798"/>
    </location>
</feature>
<feature type="disulfide bond" evidence="18">
    <location>
        <begin position="469"/>
        <end position="487"/>
    </location>
</feature>
<dbReference type="InterPro" id="IPR002049">
    <property type="entry name" value="LE_dom"/>
</dbReference>
<feature type="disulfide bond" evidence="18">
    <location>
        <begin position="1390"/>
        <end position="1408"/>
    </location>
</feature>
<keyword evidence="5" id="KW-0812">Transmembrane</keyword>
<dbReference type="InterPro" id="IPR013783">
    <property type="entry name" value="Ig-like_fold"/>
</dbReference>
<feature type="disulfide bond" evidence="16">
    <location>
        <begin position="5009"/>
        <end position="5019"/>
    </location>
</feature>
<evidence type="ECO:0000256" key="12">
    <source>
        <dbReference type="ARBA" id="ARBA00023170"/>
    </source>
</evidence>
<dbReference type="PROSITE" id="PS01209">
    <property type="entry name" value="LDLRA_1"/>
    <property type="match status" value="9"/>
</dbReference>
<keyword evidence="11 16" id="KW-1015">Disulfide bond</keyword>
<feature type="domain" description="EGF-like" evidence="22">
    <location>
        <begin position="2588"/>
        <end position="2627"/>
    </location>
</feature>
<feature type="disulfide bond" evidence="18">
    <location>
        <begin position="505"/>
        <end position="523"/>
    </location>
</feature>
<feature type="domain" description="Laminin EGF-like" evidence="23">
    <location>
        <begin position="2649"/>
        <end position="2698"/>
    </location>
</feature>
<feature type="disulfide bond" evidence="18">
    <location>
        <begin position="1636"/>
        <end position="1651"/>
    </location>
</feature>
<feature type="domain" description="Ig-like" evidence="24">
    <location>
        <begin position="4034"/>
        <end position="4110"/>
    </location>
</feature>
<evidence type="ECO:0000256" key="15">
    <source>
        <dbReference type="ARBA" id="ARBA00023319"/>
    </source>
</evidence>
<feature type="compositionally biased region" description="Low complexity" evidence="20">
    <location>
        <begin position="1516"/>
        <end position="1531"/>
    </location>
</feature>
<feature type="domain" description="Ig-like" evidence="24">
    <location>
        <begin position="4133"/>
        <end position="4217"/>
    </location>
</feature>
<feature type="disulfide bond" evidence="18">
    <location>
        <begin position="1549"/>
        <end position="1567"/>
    </location>
</feature>
<keyword evidence="8" id="KW-0084">Basement membrane</keyword>
<comment type="caution">
    <text evidence="16">Lacks conserved residue(s) required for the propagation of feature annotation.</text>
</comment>
<keyword evidence="15" id="KW-0393">Immunoglobulin domain</keyword>
<dbReference type="Pfam" id="PF00052">
    <property type="entry name" value="Laminin_B"/>
    <property type="match status" value="3"/>
</dbReference>
<feature type="disulfide bond" evidence="18">
    <location>
        <begin position="1661"/>
        <end position="1679"/>
    </location>
</feature>
<reference evidence="26" key="1">
    <citation type="submission" date="2020-02" db="EMBL/GenBank/DDBJ databases">
        <title>Relaxed selection underlies rapid genomic changes in the transitions from sociality to social parasitism in ants.</title>
        <authorList>
            <person name="Bi X."/>
        </authorList>
    </citation>
    <scope>NUCLEOTIDE SEQUENCE</scope>
    <source>
        <strain evidence="26">BGI-DK2013a</strain>
        <tissue evidence="26">Whole body</tissue>
    </source>
</reference>
<dbReference type="SMART" id="SM00179">
    <property type="entry name" value="EGF_CA"/>
    <property type="match status" value="4"/>
</dbReference>
<feature type="compositionally biased region" description="Basic and acidic residues" evidence="20">
    <location>
        <begin position="365"/>
        <end position="374"/>
    </location>
</feature>
<feature type="disulfide bond" evidence="18">
    <location>
        <begin position="596"/>
        <end position="611"/>
    </location>
</feature>
<feature type="disulfide bond" evidence="18">
    <location>
        <begin position="2097"/>
        <end position="2115"/>
    </location>
</feature>
<dbReference type="Pfam" id="PF02210">
    <property type="entry name" value="Laminin_G_2"/>
    <property type="match status" value="2"/>
</dbReference>
<evidence type="ECO:0000256" key="11">
    <source>
        <dbReference type="ARBA" id="ARBA00023157"/>
    </source>
</evidence>
<dbReference type="EMBL" id="JAANHZ010000695">
    <property type="protein sequence ID" value="KAG5308145.1"/>
    <property type="molecule type" value="Genomic_DNA"/>
</dbReference>
<feature type="disulfide bond" evidence="18">
    <location>
        <begin position="1598"/>
        <end position="1613"/>
    </location>
</feature>
<evidence type="ECO:0000256" key="3">
    <source>
        <dbReference type="ARBA" id="ARBA00022525"/>
    </source>
</evidence>
<dbReference type="PROSITE" id="PS50025">
    <property type="entry name" value="LAM_G_DOMAIN"/>
    <property type="match status" value="3"/>
</dbReference>
<evidence type="ECO:0000259" key="23">
    <source>
        <dbReference type="PROSITE" id="PS50027"/>
    </source>
</evidence>
<feature type="domain" description="Ig-like" evidence="24">
    <location>
        <begin position="4466"/>
        <end position="4540"/>
    </location>
</feature>
<feature type="non-terminal residue" evidence="26">
    <location>
        <position position="5350"/>
    </location>
</feature>
<dbReference type="InterPro" id="IPR001791">
    <property type="entry name" value="Laminin_G"/>
</dbReference>
<feature type="disulfide bond" evidence="18">
    <location>
        <begin position="1673"/>
        <end position="1688"/>
    </location>
</feature>
<feature type="disulfide bond" evidence="18">
    <location>
        <begin position="1402"/>
        <end position="1417"/>
    </location>
</feature>
<dbReference type="Pfam" id="PF24973">
    <property type="entry name" value="EGF_LMN_ATRN"/>
    <property type="match status" value="1"/>
</dbReference>
<feature type="domain" description="EGF-like" evidence="22">
    <location>
        <begin position="2640"/>
        <end position="2679"/>
    </location>
</feature>
<dbReference type="GO" id="GO:0030154">
    <property type="term" value="P:cell differentiation"/>
    <property type="evidence" value="ECO:0007669"/>
    <property type="project" value="UniProtKB-ARBA"/>
</dbReference>
<dbReference type="GO" id="GO:0048731">
    <property type="term" value="P:system development"/>
    <property type="evidence" value="ECO:0007669"/>
    <property type="project" value="UniProtKB-ARBA"/>
</dbReference>
<feature type="domain" description="Laminin G" evidence="21">
    <location>
        <begin position="4549"/>
        <end position="4726"/>
    </location>
</feature>
<keyword evidence="12" id="KW-0675">Receptor</keyword>
<feature type="disulfide bond" evidence="18">
    <location>
        <begin position="584"/>
        <end position="602"/>
    </location>
</feature>
<dbReference type="Gene3D" id="2.60.120.200">
    <property type="match status" value="3"/>
</dbReference>
<keyword evidence="3" id="KW-0964">Secreted</keyword>
<evidence type="ECO:0000259" key="24">
    <source>
        <dbReference type="PROSITE" id="PS50835"/>
    </source>
</evidence>
<feature type="disulfide bond" evidence="18">
    <location>
        <begin position="1624"/>
        <end position="1642"/>
    </location>
</feature>
<feature type="compositionally biased region" description="Low complexity" evidence="20">
    <location>
        <begin position="140"/>
        <end position="151"/>
    </location>
</feature>
<feature type="region of interest" description="Disordered" evidence="20">
    <location>
        <begin position="1514"/>
        <end position="1539"/>
    </location>
</feature>
<comment type="subcellular location">
    <subcellularLocation>
        <location evidence="1">Membrane</location>
        <topology evidence="1">Single-pass membrane protein</topology>
    </subcellularLocation>
    <subcellularLocation>
        <location evidence="2">Secreted</location>
        <location evidence="2">Extracellular space</location>
        <location evidence="2">Extracellular matrix</location>
        <location evidence="2">Basement membrane</location>
    </subcellularLocation>
</comment>
<keyword evidence="9" id="KW-1133">Transmembrane helix</keyword>
<feature type="disulfide bond" evidence="18">
    <location>
        <begin position="633"/>
        <end position="648"/>
    </location>
</feature>
<dbReference type="PANTHER" id="PTHR22722">
    <property type="entry name" value="LOW-DENSITY LIPOPROTEIN RECEPTOR-RELATED PROTEIN 2-RELATED"/>
    <property type="match status" value="1"/>
</dbReference>
<feature type="disulfide bond" evidence="18">
    <location>
        <begin position="1458"/>
        <end position="1473"/>
    </location>
</feature>
<dbReference type="PROSITE" id="PS50026">
    <property type="entry name" value="EGF_3"/>
    <property type="match status" value="6"/>
</dbReference>
<feature type="disulfide bond" evidence="18">
    <location>
        <begin position="4341"/>
        <end position="4356"/>
    </location>
</feature>
<evidence type="ECO:0000256" key="1">
    <source>
        <dbReference type="ARBA" id="ARBA00004167"/>
    </source>
</evidence>
<dbReference type="SMART" id="SM00181">
    <property type="entry name" value="EGF"/>
    <property type="match status" value="10"/>
</dbReference>
<feature type="domain" description="Laminin IV type A" evidence="25">
    <location>
        <begin position="2354"/>
        <end position="2535"/>
    </location>
</feature>
<keyword evidence="7" id="KW-0677">Repeat</keyword>
<feature type="compositionally biased region" description="Basic and acidic residues" evidence="20">
    <location>
        <begin position="1119"/>
        <end position="1137"/>
    </location>
</feature>
<gene>
    <name evidence="26" type="primary">Hspg2</name>
    <name evidence="26" type="ORF">G6Z75_0000928</name>
</gene>
<dbReference type="PROSITE" id="PS51115">
    <property type="entry name" value="LAMININ_IVA"/>
    <property type="match status" value="3"/>
</dbReference>
<evidence type="ECO:0000256" key="7">
    <source>
        <dbReference type="ARBA" id="ARBA00022737"/>
    </source>
</evidence>
<feature type="domain" description="EGF-like" evidence="22">
    <location>
        <begin position="5042"/>
        <end position="5079"/>
    </location>
</feature>
<feature type="disulfide bond" evidence="18">
    <location>
        <begin position="1701"/>
        <end position="1713"/>
    </location>
</feature>
<name>A0A836ENH5_9HYME</name>
<sequence>QDDDLIFDPEGKQTVVQAPLIETHQDDSFFHRIKRGVLDLITLLSTTTTPPPTDQEEENEIQNQDIDKSVILNIGDEGNHTLDQPEVPNAKTGIGVIQKLILEKNEDNNEADELENEINNPVESQRIPLTYGNTDDEDLAGSGEIEGSAGEVDYSPNSGNTHRNTDGKARFYRITLTVGEPYRREYADRNSLEYRELSSNLTHAVENVYNRHIPGYNHFASVVKISPTTDAFTSQVTLDIGSTFTDELEVRAILEQQLQYHSLDSIQVGPEGFTFRIFQAGEKDTQPECDQMTELRCRSGECVPLESRCDGVSQCNDSSDEDNCPTDSLNKTRDDFEYTTVTSQHPSLHFPTETTHTVNPEVPDIDDKQTEESTLRSSSNKCRADDTVRCHDGSRYICSVQQCDGVPDCDDGGDEIDCPHPGCSAGEFACDVNRCILDSQRCNFVEDCQDGSDEHDCNYPACSSTEFICRNGQCIDSNRYCDGVQDCHDESDEHNCPCKEDQFECAPGYCVPLSRRCDGYTDCIGGRDEQNCYNMTRCRADEFECASGSCVSKNARCDGRNDCLDHSDEYNCNVTTCSGDQFRCLDGICLSIDKRCNGIADCRNGEDENQCAGCGDTEFRCTDGSCINYVLQCNGVNECSDGSDERDCERYPWRNTGKFVIVRKSTAISYGGKLAERRRNMNMQPVTTESADRLAIKPAVTIGNPILEAFPEETQRRRFPNSMLQKPSAYLIQITSKSKDNNSSSQYFIKAKHMVCRQSDSTEVSIKPIYTTSKITTVTNDANINRNFSMTDVRDNSKILRKNQRRKHGSAYQKYYDKYLRNLITSSTMKVSTEFAVDTRTSTTLKNTFLKNINKHEVTKAWQTEKRDMLENVTGFIYSDVFNNTHSQPNLPENYIETKNNNPNNKEIFFGYEVRKDSKVSNYYNKYLKHRVTPFKRTAPVTVSTKIEEYNMTNMKYDQQKAASSVLGEIFATTISNKNDYSSIKTEKLLYELKSPKAEIHRRYFPTINVDNIDMISNLSISNHNATQQNRSNEKYNKTHKQSDISFEKCCDENLIQSNEKIDSGLINSGETPESIPIENTNTISKESHESREILEEKSEDDFDVVLFNFTTTRVPEIVTRDANEPRENPEKTSTERHGKHKSRQNSQRKNNRPKKRRKNHVKRKRKPTSSVASKVDEPTSVDYDSAYSSERVKMLSPNDLEYNEADNRNTSTGGNDWYLTDEITTEPFKIESSNTDESVSKHPTEDSINDEFQLEETNADLVTSSTISYLSTASNEKISKKCKILITTESNWLNWWTNDNKKCEEDVTSLPTTSDSIEEETNYYSTSSWESTTNFGGTTHNVNLDLNNEEEEDGLEKSISDEDNEIDNGIAETIEDYEIDNCNETQHACDKYTCIDEDQVCDGIVNCLNANDETDCDYIYSKRIFVFCRWHSVGLAPCPSTDFTCEDGSCISKSSVCDGFDDCLRAEDELYCERECTPNQFKCATGNKCIEDVYRCDGHPDCPDHSDEDCAPSANDTTHTTSPTTNSSDPRWTPERRRECDPRTEMRCDDGSCVLLRRKCDNIFDCLDGSDERGCGVCTPAEWKCASGECLPENQRCDGITQCTDGSDEDLCVTECPPGWFRCNDGVCLDIKRRCDGRPHCLDGSDEFNCSQCPDGQLPCDNGVCINKNFFCDHNIDCHDASDERNCPESGETGSSGHECHEGSFICSDGSCIPSTAVCDGRADCPHDEDEINCRRGVDASDSVSSKGRPETPEVIAGVNPDNKAYSPDTDANIDVPPTNLSTPRSCAPDDFVCADGTCIPETHHCDHFYDCRDFTDEQYCFGCTRDQFQCANGDCIRADQRCNGFIECSDGSDEPEECEPPKPTPGQCAADQYMCISDRRCVPLSSIYREAVCSHEEWRCKSGDCIPQHQRCDRRIDCPYDDSDELDCHYRAMQRNHSRCSAHEWTCNDGHCIPLHRRCDKRLDCPRDMSDEMDCSYDNYTHETSDLRLKTYPSEQVIKESREVVFQCRDEGLLRARVRWIRGNGLPLPPGSRDINGRLEIPNIQLEHAGTYICEALGYPPSTSGRQVTVVLTVEKFEQPATRPPQVCQYDQATCSNGDCIPKSYVCDGKFDCTDGSDEMRCSPHGCEPNEFRCNNKQCVSKLWRCDGDKDCADNSDEENCAPSPPGSPCRYNEFACSSNKQCIPKSYHCDMERDCLDGSDEVGCSPVYIVKPPPPMVVLMPGDLLVLTCTAIGVPIPEINWRLNWGHIPAKCTTVSTNGTGTLTCPDIQIEDQGAYSCEALNVGGFVFAVPDAIVVVKENGNICPKGKFNSEAKTAEECISCFCFGVATECRSADLFTYQIPPPFDRYKIVSVETIPTIKIHGDISNQISQIRPLARDGVQLLESFSNDLNVYNIPYFALPENYHGSQLKSYGGYLKYSIRHSGNGTPNYAPSVILSGNNYILVHKGEEPIPDYENERSVRFFYGEWYKQQGRSEVLASREEIMMALANVDNILIKVKYDDSPQLDVRLTNIIMDTADTRNTGLGSASFVEECQCPTGYTGLSCEHCAPGYLRRESGPWLGQCYRDEPPCPPGYYGDPSRNIPCQICPCPLTNPSNQFARTCHLGSDGQPTCDCPSGYVGRRCEQCATGYQGNPLIPGDMCVLVQQCDPNGSLSPNADPHTGKCHCKQYATGLTCNQCKANTFNLASTNQFGCIACFCMGITNRCVSSNWYRNEIRVSFTNSIRSFSLIESKSTDTPDIVEGIHLNTINREIVYSEFPNRGNNDVYYWQLPSIFLGDQITSYGGNLKYTVRYVPSPGGQSSRNNAADVELISANDINLLYYSRESPEPNSQQSFTVPLLEQYWQRNDGTQADREHLLMALADVRAIRIKATYTTHTDEAALSFVSLDTAEKYNTGKARAVEVEECTCPAGYRGLSCEDCDVGYTRAIEGLYLGICEPCNCNNHTNQCDPETGTCENCAHHTTGEYCELCEPGYEGDATRGTPNDCTYRSQRPEPCRCNEAGSRSTSCVDGRCECKRNVEGPECNRCRPSTYGLRVENIDGCIECYCSGVTDQCHESTLYVQQIPMWVYDSHHGFTLTDTTRRDIIDDGFELNVAMNEIGYRYPDSRSRRLFWSLPSVFTGNKVKSYGGNLTLTQHITAYPGAQSYKDQDILLIGNGITLFWTNPVELQPEIPLTYTVPLKEHEWRRLTTEGPRSASRTDLMIVLSNLEAILVRASHSERMTATYISDISMDTAVENLIGNRRATQVEACRCPTGYTGTSCETCARGYYRDTSDRTISYLGACNPCPCNKNEESCEISRSGHIKCHCLPGYTGQYCQDSGVGELMVSLMPMNGEVEPYSTIQFTCNYDYPDMFYIYFKLSSFDGFPITARSGEIGPIMKTEKGAIRTWFVHMGNVPCNVECHIVSDRGKELVKIVTSITPVGEPQTTSTQSSVSPPKITVYIQENEFQIVHTGKTVRYHCTGRSREHESVNIRWEKEGGQLPPDRSVDDSNGLLVIRDVKVSDSGIYVCQVSDGTNIGYKKVTLTVGAFPQHLLEIPGTNPVEPRVSISPSYQQVREGEPVEFRCEATGNPVPQLDWIRVHGSMSPEATFYNGVWSLPAASKNDAAEYKCVARNNVGIDEKTTILYVQDNPNKPPPQGLPPTITPSEWSGTSEDVVRLICTPSQHVNVTWTRSGGLPLPYTASQRDGILTITNPTPSDSGIYVCTATSVRGTETSTTARITIMSRREPPLVTVRPFRQEVKQGTVAEVRCITSGEPDLQVKWSKYTETMSSRVQQVGDTLRIINVQVSDRGVYLCRVAGPTGNYEASAIIEVEPREAPVLELYPQDIQTVILGGSADLQCRAKAGFPAPELRWSRVDNRPFASNIEQLPSGLLRLSNITANDGGAYICSASNEVGSTSVIAHIEVQSMPVITITPQHGILQVKRGSRVRLMCSASGHPQPNVAWSKYVNGITIQDTYSRIAATPLSAVYEIFSVSPDDEGSYTCTATNAVGIAEERVQIRIEDDDDYVPCTGDRGDIPCDDDRQRPPDSRDPNRDQTEGGVLIPKDYLRIPDGGKVEMRCQVFGPDGDHIYLDWKRSDHRSLPEGSTVHNGVLSIPTVDRNAAGEYICLGLDPAGTVLFRAKSHLEIISPPRIELNPTRQTVGPGENPSIICTATGDEPLHIEWKAIGRPLPYSVSDSGGILQFHGITYSDAGKYVCKATNAAGTAEAVAEVLVNEHPYDNARIRAEQRDVVTHAGNSVRLRCEVRERATIHWSREGLSLPTNARIGEDYLELTQVKPEDSGRYICQIQTSRGVSSDYINFNVSLVNLLADCMPVYRSQCRHWEYQCRSLQCIPMEYFCDGYIQCNDGTDERFCRNARYRQYLQRRRAAAVPSVSIEVSQDPINIGDTVDIHCTYTGTRNPRYRWTRPNHVSLPTNAQEYGNVLRLTNVVVSDSGPYRCTVDTSEGVLAKDFNLIVHGGILDEPAIETKLAPYGSSLEMDCRLDLDPPIQFQWNKLGGLLPRDSQTYENKLKLTNVKAENAGTYICSGNNEESRVEVPTVLVVTGVVPNFSQAPESYIAFPPLPDSYLKFNIEISFKPESYDGILLYNDESGHGDGDFIVLSLNNGYPQFKFNLGSGPAVIRADKPVTLSEWHTIKIQRNRKEGTMLVDGEGPYKTVALGRRQGLDLKEPLYIGGVPSYSRINVQAEANTGFVGCISRLVLGEKQVDLIGDQTDSVGITTCETCAENPCNNGGVCQEAATKNGYTCLCRASFSGKHCDNIGQSCYPGACGEGECIDEEAGGFHCYCPIGKTGSRCEHSVNVYDPSFHDDRAFIAHETPKALRRLKVAMSFNPVDSGDGILMYCSQNDEGLGDFAALVIKDRHVEFRFDIGSGIAAIKSPHPVQPGVWAHVTVNRDFKDAKLSVNGEPFVEGKSLGAARTMNLNTPLYIGGVDHRRITINRNVGVDRSFRGCISELEVSSVSLDIMKSSIDAANIEDCSEPHPNQTMIHTTITTPASTQPPTTLYYPCSSNPCIHGQCQNLNDDYSCTCEYGYAGRNCEKMQKQCEFLTPCRNSGTCTDLHDSYKCDCRLGYNGQNCEKLAEITYDVAFKGDGWLELDRSVMMHEEEREVFGLEISTNKSYGLIMWHGQTPNDLTPDDYIAVAVVDGYVEYQYNLGSGPAVIRITAQRVDDGERHRIILKRQRSDGSIELNGEHTESGVSDGLQQILDARGNVYLGGLPDYAMTYGKYHDGFSGCIYTLEVQDSGAIDIGEKAIKGVNVSPCTRVRWIPSSLVFTDADADGFDAFVPPPPVNIIHPKPASNLAAYDMTSYSLLIILQNLIALTRDIKEQSVLLTLLCVDAVNVFNGLLS</sequence>
<feature type="disulfide bond" evidence="16">
    <location>
        <begin position="2650"/>
        <end position="2667"/>
    </location>
</feature>
<evidence type="ECO:0000256" key="10">
    <source>
        <dbReference type="ARBA" id="ARBA00023136"/>
    </source>
</evidence>
<dbReference type="Pfam" id="PF00008">
    <property type="entry name" value="EGF"/>
    <property type="match status" value="1"/>
</dbReference>
<evidence type="ECO:0000256" key="17">
    <source>
        <dbReference type="PROSITE-ProRule" id="PRU00122"/>
    </source>
</evidence>
<keyword evidence="14 19" id="KW-0424">Laminin EGF-like domain</keyword>
<feature type="disulfide bond" evidence="18">
    <location>
        <begin position="1807"/>
        <end position="1822"/>
    </location>
</feature>
<dbReference type="InterPro" id="IPR000034">
    <property type="entry name" value="Laminin_IV"/>
</dbReference>
<feature type="domain" description="Laminin EGF-like" evidence="23">
    <location>
        <begin position="2941"/>
        <end position="2990"/>
    </location>
</feature>
<feature type="compositionally biased region" description="Basic and acidic residues" evidence="20">
    <location>
        <begin position="4015"/>
        <end position="4039"/>
    </location>
</feature>
<feature type="region of interest" description="Disordered" evidence="20">
    <location>
        <begin position="140"/>
        <end position="165"/>
    </location>
</feature>
<feature type="disulfide bond" evidence="16">
    <location>
        <begin position="2669"/>
        <end position="2678"/>
    </location>
</feature>
<feature type="disulfide bond" evidence="18">
    <location>
        <begin position="1446"/>
        <end position="1464"/>
    </location>
</feature>
<comment type="caution">
    <text evidence="26">The sequence shown here is derived from an EMBL/GenBank/DDBJ whole genome shotgun (WGS) entry which is preliminary data.</text>
</comment>
<dbReference type="SUPFAM" id="SSF49899">
    <property type="entry name" value="Concanavalin A-like lectins/glucanases"/>
    <property type="match status" value="3"/>
</dbReference>
<feature type="compositionally biased region" description="Basic and acidic residues" evidence="20">
    <location>
        <begin position="1086"/>
        <end position="1097"/>
    </location>
</feature>
<feature type="disulfide bond" evidence="18">
    <location>
        <begin position="2148"/>
        <end position="2163"/>
    </location>
</feature>
<dbReference type="PRINTS" id="PR00261">
    <property type="entry name" value="LDLRECEPTOR"/>
</dbReference>
<dbReference type="SUPFAM" id="SSF57184">
    <property type="entry name" value="Growth factor receptor domain"/>
    <property type="match status" value="1"/>
</dbReference>
<dbReference type="FunFam" id="2.60.40.10:FF:000032">
    <property type="entry name" value="palladin isoform X1"/>
    <property type="match status" value="1"/>
</dbReference>
<keyword evidence="10" id="KW-0472">Membrane</keyword>
<evidence type="ECO:0000256" key="18">
    <source>
        <dbReference type="PROSITE-ProRule" id="PRU00124"/>
    </source>
</evidence>
<feature type="disulfide bond" evidence="18">
    <location>
        <begin position="545"/>
        <end position="563"/>
    </location>
</feature>
<dbReference type="SUPFAM" id="SSF57196">
    <property type="entry name" value="EGF/Laminin"/>
    <property type="match status" value="3"/>
</dbReference>
<feature type="region of interest" description="Disordered" evidence="20">
    <location>
        <begin position="1062"/>
        <end position="1097"/>
    </location>
</feature>
<dbReference type="InterPro" id="IPR009030">
    <property type="entry name" value="Growth_fac_rcpt_cys_sf"/>
</dbReference>
<dbReference type="Pfam" id="PF13927">
    <property type="entry name" value="Ig_3"/>
    <property type="match status" value="9"/>
</dbReference>
<dbReference type="Pfam" id="PF07679">
    <property type="entry name" value="I-set"/>
    <property type="match status" value="1"/>
</dbReference>
<feature type="disulfide bond" evidence="16">
    <location>
        <begin position="2617"/>
        <end position="2626"/>
    </location>
</feature>
<feature type="disulfide bond" evidence="18">
    <location>
        <begin position="297"/>
        <end position="315"/>
    </location>
</feature>
<feature type="disulfide bond" evidence="18">
    <location>
        <begin position="2192"/>
        <end position="2207"/>
    </location>
</feature>
<dbReference type="SMART" id="SM00281">
    <property type="entry name" value="LamB"/>
    <property type="match status" value="3"/>
</dbReference>
<dbReference type="InterPro" id="IPR023415">
    <property type="entry name" value="LDLR_class-A_CS"/>
</dbReference>
<feature type="disulfide bond" evidence="18">
    <location>
        <begin position="538"/>
        <end position="550"/>
    </location>
</feature>
<feature type="region of interest" description="Disordered" evidence="20">
    <location>
        <begin position="1740"/>
        <end position="1770"/>
    </location>
</feature>
<feature type="disulfide bond" evidence="18">
    <location>
        <begin position="577"/>
        <end position="589"/>
    </location>
</feature>
<feature type="disulfide bond" evidence="18">
    <location>
        <begin position="309"/>
        <end position="324"/>
    </location>
</feature>
<evidence type="ECO:0000256" key="16">
    <source>
        <dbReference type="PROSITE-ProRule" id="PRU00076"/>
    </source>
</evidence>
<feature type="disulfide bond" evidence="18">
    <location>
        <begin position="4322"/>
        <end position="4334"/>
    </location>
</feature>
<dbReference type="InterPro" id="IPR013098">
    <property type="entry name" value="Ig_I-set"/>
</dbReference>
<feature type="domain" description="Ig-like" evidence="24">
    <location>
        <begin position="3546"/>
        <end position="3627"/>
    </location>
</feature>
<dbReference type="GO" id="GO:0009653">
    <property type="term" value="P:anatomical structure morphogenesis"/>
    <property type="evidence" value="ECO:0007669"/>
    <property type="project" value="UniProtKB-ARBA"/>
</dbReference>
<feature type="domain" description="Ig-like" evidence="24">
    <location>
        <begin position="3438"/>
        <end position="3527"/>
    </location>
</feature>
<feature type="region of interest" description="Disordered" evidence="20">
    <location>
        <begin position="344"/>
        <end position="377"/>
    </location>
</feature>
<dbReference type="GO" id="GO:0043235">
    <property type="term" value="C:receptor complex"/>
    <property type="evidence" value="ECO:0007669"/>
    <property type="project" value="TreeGrafter"/>
</dbReference>
<dbReference type="InterPro" id="IPR036179">
    <property type="entry name" value="Ig-like_dom_sf"/>
</dbReference>
<evidence type="ECO:0000256" key="4">
    <source>
        <dbReference type="ARBA" id="ARBA00022530"/>
    </source>
</evidence>
<dbReference type="Pfam" id="PF00054">
    <property type="entry name" value="Laminin_G_1"/>
    <property type="match status" value="1"/>
</dbReference>
<evidence type="ECO:0000256" key="20">
    <source>
        <dbReference type="SAM" id="MobiDB-lite"/>
    </source>
</evidence>
<feature type="domain" description="Ig-like" evidence="24">
    <location>
        <begin position="3643"/>
        <end position="3723"/>
    </location>
</feature>
<dbReference type="SUPFAM" id="SSF57424">
    <property type="entry name" value="LDL receptor-like module"/>
    <property type="match status" value="23"/>
</dbReference>
<evidence type="ECO:0000313" key="26">
    <source>
        <dbReference type="EMBL" id="KAG5308145.1"/>
    </source>
</evidence>
<feature type="disulfide bond" evidence="16">
    <location>
        <begin position="5030"/>
        <end position="5039"/>
    </location>
</feature>
<feature type="region of interest" description="Disordered" evidence="20">
    <location>
        <begin position="4011"/>
        <end position="4042"/>
    </location>
</feature>
<feature type="compositionally biased region" description="Polar residues" evidence="20">
    <location>
        <begin position="344"/>
        <end position="358"/>
    </location>
</feature>
<feature type="disulfide bond" evidence="18">
    <location>
        <begin position="1383"/>
        <end position="1395"/>
    </location>
</feature>
<evidence type="ECO:0000256" key="14">
    <source>
        <dbReference type="ARBA" id="ARBA00023292"/>
    </source>
</evidence>
<dbReference type="PROSITE" id="PS01248">
    <property type="entry name" value="EGF_LAM_1"/>
    <property type="match status" value="3"/>
</dbReference>
<feature type="disulfide bond" evidence="19">
    <location>
        <begin position="2998"/>
        <end position="3010"/>
    </location>
</feature>
<feature type="disulfide bond" evidence="18">
    <location>
        <begin position="1942"/>
        <end position="1954"/>
    </location>
</feature>
<feature type="disulfide bond" evidence="18">
    <location>
        <begin position="1708"/>
        <end position="1726"/>
    </location>
</feature>
<dbReference type="PROSITE" id="PS01186">
    <property type="entry name" value="EGF_2"/>
    <property type="match status" value="3"/>
</dbReference>
<dbReference type="Gene3D" id="2.170.300.10">
    <property type="entry name" value="Tie2 ligand-binding domain superfamily"/>
    <property type="match status" value="2"/>
</dbReference>
<dbReference type="GO" id="GO:0005509">
    <property type="term" value="F:calcium ion binding"/>
    <property type="evidence" value="ECO:0007669"/>
    <property type="project" value="InterPro"/>
</dbReference>
<dbReference type="GO" id="GO:0005886">
    <property type="term" value="C:plasma membrane"/>
    <property type="evidence" value="ECO:0007669"/>
    <property type="project" value="TreeGrafter"/>
</dbReference>
<evidence type="ECO:0000256" key="8">
    <source>
        <dbReference type="ARBA" id="ARBA00022869"/>
    </source>
</evidence>
<feature type="disulfide bond" evidence="18">
    <location>
        <begin position="4329"/>
        <end position="4347"/>
    </location>
</feature>
<feature type="disulfide bond" evidence="18">
    <location>
        <begin position="1788"/>
        <end position="1800"/>
    </location>
</feature>
<evidence type="ECO:0000256" key="5">
    <source>
        <dbReference type="ARBA" id="ARBA00022692"/>
    </source>
</evidence>
<dbReference type="CDD" id="cd00054">
    <property type="entry name" value="EGF_CA"/>
    <property type="match status" value="3"/>
</dbReference>
<feature type="domain" description="Ig-like" evidence="24">
    <location>
        <begin position="3731"/>
        <end position="3813"/>
    </location>
</feature>
<dbReference type="FunFam" id="2.10.25.10:FF:000090">
    <property type="entry name" value="laminin subunit alpha"/>
    <property type="match status" value="1"/>
</dbReference>
<keyword evidence="6" id="KW-0732">Signal</keyword>
<dbReference type="InterPro" id="IPR051221">
    <property type="entry name" value="LDLR-related"/>
</dbReference>
<feature type="disulfide bond" evidence="16">
    <location>
        <begin position="4766"/>
        <end position="4776"/>
    </location>
</feature>
<dbReference type="PANTHER" id="PTHR22722:SF14">
    <property type="entry name" value="MEGALIN, ISOFORM A"/>
    <property type="match status" value="1"/>
</dbReference>
<dbReference type="PROSITE" id="PS50835">
    <property type="entry name" value="IG_LIKE"/>
    <property type="match status" value="13"/>
</dbReference>
<feature type="domain" description="Ig-like" evidence="24">
    <location>
        <begin position="3911"/>
        <end position="4002"/>
    </location>
</feature>
<feature type="disulfide bond" evidence="18">
    <location>
        <begin position="403"/>
        <end position="418"/>
    </location>
</feature>
<dbReference type="FunFam" id="4.10.400.10:FF:000065">
    <property type="entry name" value="Transmembrane protease serine 7"/>
    <property type="match status" value="1"/>
</dbReference>
<keyword evidence="13" id="KW-0325">Glycoprotein</keyword>
<feature type="disulfide bond" evidence="18">
    <location>
        <begin position="1902"/>
        <end position="1920"/>
    </location>
</feature>
<dbReference type="InterPro" id="IPR000152">
    <property type="entry name" value="EGF-type_Asp/Asn_hydroxyl_site"/>
</dbReference>
<feature type="disulfide bond" evidence="16">
    <location>
        <begin position="5069"/>
        <end position="5078"/>
    </location>
</feature>
<feature type="disulfide bond" evidence="18">
    <location>
        <begin position="481"/>
        <end position="496"/>
    </location>
</feature>
<dbReference type="InterPro" id="IPR003599">
    <property type="entry name" value="Ig_sub"/>
</dbReference>
<dbReference type="FunFam" id="2.10.25.10:FF:000454">
    <property type="entry name" value="Laminin subunit alpha 1"/>
    <property type="match status" value="1"/>
</dbReference>
<dbReference type="InterPro" id="IPR013320">
    <property type="entry name" value="ConA-like_dom_sf"/>
</dbReference>
<keyword evidence="16" id="KW-0245">EGF-like domain</keyword>
<feature type="disulfide bond" evidence="18">
    <location>
        <begin position="442"/>
        <end position="457"/>
    </location>
</feature>
<feature type="disulfide bond" evidence="16">
    <location>
        <begin position="4750"/>
        <end position="4759"/>
    </location>
</feature>
<dbReference type="InterPro" id="IPR002172">
    <property type="entry name" value="LDrepeatLR_classA_rpt"/>
</dbReference>
<feature type="domain" description="Ig-like" evidence="24">
    <location>
        <begin position="3820"/>
        <end position="3908"/>
    </location>
</feature>